<dbReference type="CDD" id="cd00063">
    <property type="entry name" value="FN3"/>
    <property type="match status" value="5"/>
</dbReference>
<feature type="compositionally biased region" description="Basic and acidic residues" evidence="10">
    <location>
        <begin position="48"/>
        <end position="125"/>
    </location>
</feature>
<name>A0AAW0NCZ2_9GOBI</name>
<feature type="domain" description="Ig-like" evidence="12">
    <location>
        <begin position="135"/>
        <end position="235"/>
    </location>
</feature>
<organism evidence="14 15">
    <name type="scientific">Mugilogobius chulae</name>
    <name type="common">yellowstripe goby</name>
    <dbReference type="NCBI Taxonomy" id="88201"/>
    <lineage>
        <taxon>Eukaryota</taxon>
        <taxon>Metazoa</taxon>
        <taxon>Chordata</taxon>
        <taxon>Craniata</taxon>
        <taxon>Vertebrata</taxon>
        <taxon>Euteleostomi</taxon>
        <taxon>Actinopterygii</taxon>
        <taxon>Neopterygii</taxon>
        <taxon>Teleostei</taxon>
        <taxon>Neoteleostei</taxon>
        <taxon>Acanthomorphata</taxon>
        <taxon>Gobiaria</taxon>
        <taxon>Gobiiformes</taxon>
        <taxon>Gobioidei</taxon>
        <taxon>Gobiidae</taxon>
        <taxon>Gobionellinae</taxon>
        <taxon>Mugilogobius</taxon>
    </lineage>
</organism>
<feature type="region of interest" description="Disordered" evidence="10">
    <location>
        <begin position="988"/>
        <end position="1008"/>
    </location>
</feature>
<evidence type="ECO:0000256" key="7">
    <source>
        <dbReference type="ARBA" id="ARBA00023157"/>
    </source>
</evidence>
<keyword evidence="3 11" id="KW-0812">Transmembrane</keyword>
<dbReference type="InterPro" id="IPR013783">
    <property type="entry name" value="Ig-like_fold"/>
</dbReference>
<comment type="subcellular location">
    <subcellularLocation>
        <location evidence="1">Membrane</location>
        <topology evidence="1">Single-pass type I membrane protein</topology>
    </subcellularLocation>
</comment>
<feature type="compositionally biased region" description="Basic and acidic residues" evidence="10">
    <location>
        <begin position="1"/>
        <end position="27"/>
    </location>
</feature>
<dbReference type="Gene3D" id="2.60.40.10">
    <property type="entry name" value="Immunoglobulins"/>
    <property type="match status" value="9"/>
</dbReference>
<dbReference type="FunFam" id="2.60.40.10:FF:000133">
    <property type="entry name" value="Neogenin isoform 1"/>
    <property type="match status" value="1"/>
</dbReference>
<dbReference type="FunFam" id="2.60.40.10:FF:000028">
    <property type="entry name" value="Neuronal cell adhesion molecule"/>
    <property type="match status" value="1"/>
</dbReference>
<feature type="compositionally biased region" description="Polar residues" evidence="10">
    <location>
        <begin position="1119"/>
        <end position="1139"/>
    </location>
</feature>
<dbReference type="InterPro" id="IPR036116">
    <property type="entry name" value="FN3_sf"/>
</dbReference>
<dbReference type="InterPro" id="IPR007110">
    <property type="entry name" value="Ig-like_dom"/>
</dbReference>
<evidence type="ECO:0000256" key="3">
    <source>
        <dbReference type="ARBA" id="ARBA00022692"/>
    </source>
</evidence>
<dbReference type="InterPro" id="IPR003961">
    <property type="entry name" value="FN3_dom"/>
</dbReference>
<evidence type="ECO:0000256" key="9">
    <source>
        <dbReference type="ARBA" id="ARBA00023319"/>
    </source>
</evidence>
<evidence type="ECO:0000256" key="8">
    <source>
        <dbReference type="ARBA" id="ARBA00023180"/>
    </source>
</evidence>
<dbReference type="GO" id="GO:0098609">
    <property type="term" value="P:cell-cell adhesion"/>
    <property type="evidence" value="ECO:0007669"/>
    <property type="project" value="TreeGrafter"/>
</dbReference>
<dbReference type="Pfam" id="PF06583">
    <property type="entry name" value="Neogenin_C"/>
    <property type="match status" value="1"/>
</dbReference>
<dbReference type="FunFam" id="2.60.40.10:FF:000106">
    <property type="entry name" value="Neogenin isoform 1"/>
    <property type="match status" value="1"/>
</dbReference>
<dbReference type="PANTHER" id="PTHR44170:SF8">
    <property type="entry name" value="NETRIN RECEPTOR DCC"/>
    <property type="match status" value="1"/>
</dbReference>
<dbReference type="EMBL" id="JBBPFD010000015">
    <property type="protein sequence ID" value="KAK7896385.1"/>
    <property type="molecule type" value="Genomic_DNA"/>
</dbReference>
<evidence type="ECO:0000256" key="10">
    <source>
        <dbReference type="SAM" id="MobiDB-lite"/>
    </source>
</evidence>
<feature type="region of interest" description="Disordered" evidence="10">
    <location>
        <begin position="1225"/>
        <end position="1257"/>
    </location>
</feature>
<dbReference type="Pfam" id="PF13927">
    <property type="entry name" value="Ig_3"/>
    <property type="match status" value="2"/>
</dbReference>
<feature type="domain" description="Fibronectin type-III" evidence="13">
    <location>
        <begin position="665"/>
        <end position="759"/>
    </location>
</feature>
<dbReference type="SUPFAM" id="SSF49265">
    <property type="entry name" value="Fibronectin type III"/>
    <property type="match status" value="3"/>
</dbReference>
<evidence type="ECO:0000256" key="4">
    <source>
        <dbReference type="ARBA" id="ARBA00022737"/>
    </source>
</evidence>
<evidence type="ECO:0000313" key="14">
    <source>
        <dbReference type="EMBL" id="KAK7896385.1"/>
    </source>
</evidence>
<dbReference type="GO" id="GO:0016020">
    <property type="term" value="C:membrane"/>
    <property type="evidence" value="ECO:0007669"/>
    <property type="project" value="UniProtKB-SubCell"/>
</dbReference>
<evidence type="ECO:0000256" key="1">
    <source>
        <dbReference type="ARBA" id="ARBA00004479"/>
    </source>
</evidence>
<reference evidence="15" key="1">
    <citation type="submission" date="2024-04" db="EMBL/GenBank/DDBJ databases">
        <title>Salinicola lusitanus LLJ914,a marine bacterium isolated from the Okinawa Trough.</title>
        <authorList>
            <person name="Li J."/>
        </authorList>
    </citation>
    <scope>NUCLEOTIDE SEQUENCE [LARGE SCALE GENOMIC DNA]</scope>
</reference>
<dbReference type="InterPro" id="IPR003599">
    <property type="entry name" value="Ig_sub"/>
</dbReference>
<keyword evidence="7" id="KW-1015">Disulfide bond</keyword>
<proteinExistence type="inferred from homology"/>
<feature type="domain" description="Fibronectin type-III" evidence="13">
    <location>
        <begin position="788"/>
        <end position="884"/>
    </location>
</feature>
<dbReference type="Proteomes" id="UP001460270">
    <property type="component" value="Unassembled WGS sequence"/>
</dbReference>
<keyword evidence="9" id="KW-0393">Immunoglobulin domain</keyword>
<dbReference type="SUPFAM" id="SSF48726">
    <property type="entry name" value="Immunoglobulin"/>
    <property type="match status" value="3"/>
</dbReference>
<gene>
    <name evidence="14" type="ORF">WMY93_021710</name>
</gene>
<dbReference type="SMART" id="SM00408">
    <property type="entry name" value="IGc2"/>
    <property type="match status" value="3"/>
</dbReference>
<feature type="domain" description="Ig-like" evidence="12">
    <location>
        <begin position="338"/>
        <end position="416"/>
    </location>
</feature>
<feature type="domain" description="Fibronectin type-III" evidence="13">
    <location>
        <begin position="560"/>
        <end position="658"/>
    </location>
</feature>
<feature type="region of interest" description="Disordered" evidence="10">
    <location>
        <begin position="1277"/>
        <end position="1334"/>
    </location>
</feature>
<keyword evidence="6 11" id="KW-0472">Membrane</keyword>
<evidence type="ECO:0000256" key="11">
    <source>
        <dbReference type="SAM" id="Phobius"/>
    </source>
</evidence>
<comment type="similarity">
    <text evidence="2">Belongs to the immunoglobulin superfamily. DCC family.</text>
</comment>
<feature type="compositionally biased region" description="Pro residues" evidence="10">
    <location>
        <begin position="1241"/>
        <end position="1252"/>
    </location>
</feature>
<feature type="region of interest" description="Disordered" evidence="10">
    <location>
        <begin position="1"/>
        <end position="145"/>
    </location>
</feature>
<dbReference type="PANTHER" id="PTHR44170">
    <property type="entry name" value="PROTEIN SIDEKICK"/>
    <property type="match status" value="1"/>
</dbReference>
<feature type="compositionally biased region" description="Polar residues" evidence="10">
    <location>
        <begin position="1320"/>
        <end position="1330"/>
    </location>
</feature>
<dbReference type="SMART" id="SM00060">
    <property type="entry name" value="FN3"/>
    <property type="match status" value="5"/>
</dbReference>
<evidence type="ECO:0000256" key="2">
    <source>
        <dbReference type="ARBA" id="ARBA00009588"/>
    </source>
</evidence>
<keyword evidence="15" id="KW-1185">Reference proteome</keyword>
<sequence length="1404" mass="153628">MRKEKTEEKRERTEKKRVREEEGEREKWKKRQRRERDRGTEEGESETEENRERKIETVERGETEKESRMKRRDKDERSEMERNRVEREGRGERENQKRKRRETEEMREREKEEREREKNRREERQKQKRRGERGGATALGSWTCPFSREPQDTVVVRGGVLQLDSPLAPPSVSWRKDGVPLSSFVDERRTQMSNGSLLIQNVVHSRHQRSDEGLYQCVAALEAVGSIASRTARVTVAGPLRVLAPTDSTSSYLGDSALFRCEVVGEPAPEVVWQKDGLNLDLRRTPDSRLALLPSGALLVWAVQPSDSALYRCVARNAGSTRTGNDAQLRVLPEPGVPRSLSFMLRPSPVNAPLGTDAVLECSASGFPTPVISWRRGDETLQTCLVISSVTVDDTGTYTCIASNKLQNISSTARLEVLAALSPGVPSEPQDLKVVRVSSRFVTVSWSAPLRPNGALHTYGVFYSQDGTHSGSPESCQALSALPLSPTAVIVSWEPPLHPNGPLNGYRLHWTEASTGKEQSVDVSATSWKVEGLRKFSQYSVRVQALNRFGAGTSTEPVAAPLNVSLEVVLSRSIKVSWLPPPRSDQNGLISGFKIRLRKSSRGPRGERGEQEAVEAHNYWHLFSGLDKGSQYSFQVAAMTVNGSGPFSEWISAETPENDLDESTVPDQPSSLHVRPLPNSIIMSWTPPLSPAVLVRGYIIGYGVGSPYAETVRVDSKQRYYAIENLEPSSHYVISLKAFNNAGEGVPLYESAVTRSLSDPPEPSEDDLFLFDKFPTAIPDSTTFPMIPPVGVQAVALGPDSVRVSWADNSVSKSQKSSEVRFYSVKWKTSHSTSGKYKSADTTALSHTVTGLKPNSMYEFSVMVTKGRKSSTWSMTAHATTYEAAPSSAPKDLTVIGREGRPRAILISWQPPLEANGRITGYIVYYTLEKNSPIDDWSMELISGDRLTHQVLDLSLDTVYYFRIQAKNSKGVGPLSEPVAFRTAKVEHPDKMPNDQGRGGEHSFWHPDNTHLDRTNMNGPPVGQMRPPHGSVAPQRSSQMLMVVLVSVGALSVVMIVVVALICTRRSSAHQRKKRASASKRKGSQKELRPPDLWIHHEEMEMKNMDKPPSVAPSVRDSPIQTCQDRPQPALSQAESQLGSKSSHSGADADDASSSLSTLERSLGARRGTRGKMMIPMEQPTNTPVVSAVALDSSQFPALLQSPSCGFTHNNFSLRQMPFPSLTVDRGFSPALSSEASSNPLQPPSQPAPPPDLTAASLPASASSLAVGVSAVSPLAGSVSSEESQTRSIPTACVRPSHPLRSFTSPLLPAPHGPAHGATHTPSVPSSTGSLPKPQVKTASLGLGGKARSPLLPVSVPTAPELQDDALKAEQTGANVYEQDDLSEQMASLEGLMKQLNAITGSAF</sequence>
<dbReference type="Pfam" id="PF00041">
    <property type="entry name" value="fn3"/>
    <property type="match status" value="5"/>
</dbReference>
<protein>
    <recommendedName>
        <fullName evidence="16">Netrin receptor DCC</fullName>
    </recommendedName>
</protein>
<feature type="compositionally biased region" description="Basic and acidic residues" evidence="10">
    <location>
        <begin position="1084"/>
        <end position="1106"/>
    </location>
</feature>
<evidence type="ECO:0000259" key="12">
    <source>
        <dbReference type="PROSITE" id="PS50835"/>
    </source>
</evidence>
<keyword evidence="8" id="KW-0325">Glycoprotein</keyword>
<dbReference type="PROSITE" id="PS50853">
    <property type="entry name" value="FN3"/>
    <property type="match status" value="5"/>
</dbReference>
<dbReference type="InterPro" id="IPR036179">
    <property type="entry name" value="Ig-like_dom_sf"/>
</dbReference>
<feature type="compositionally biased region" description="Low complexity" evidence="10">
    <location>
        <begin position="1140"/>
        <end position="1157"/>
    </location>
</feature>
<feature type="domain" description="Fibronectin type-III" evidence="13">
    <location>
        <begin position="889"/>
        <end position="986"/>
    </location>
</feature>
<dbReference type="PROSITE" id="PS50835">
    <property type="entry name" value="IG_LIKE"/>
    <property type="match status" value="3"/>
</dbReference>
<evidence type="ECO:0000256" key="5">
    <source>
        <dbReference type="ARBA" id="ARBA00022989"/>
    </source>
</evidence>
<keyword evidence="4" id="KW-0677">Repeat</keyword>
<evidence type="ECO:0000256" key="6">
    <source>
        <dbReference type="ARBA" id="ARBA00023136"/>
    </source>
</evidence>
<comment type="caution">
    <text evidence="14">The sequence shown here is derived from an EMBL/GenBank/DDBJ whole genome shotgun (WGS) entry which is preliminary data.</text>
</comment>
<feature type="domain" description="Fibronectin type-III" evidence="13">
    <location>
        <begin position="472"/>
        <end position="559"/>
    </location>
</feature>
<dbReference type="InterPro" id="IPR003598">
    <property type="entry name" value="Ig_sub2"/>
</dbReference>
<dbReference type="InterPro" id="IPR010560">
    <property type="entry name" value="Neogenin_C"/>
</dbReference>
<evidence type="ECO:0000313" key="15">
    <source>
        <dbReference type="Proteomes" id="UP001460270"/>
    </source>
</evidence>
<feature type="transmembrane region" description="Helical" evidence="11">
    <location>
        <begin position="1040"/>
        <end position="1064"/>
    </location>
</feature>
<dbReference type="FunFam" id="2.60.40.10:FF:000189">
    <property type="entry name" value="Neogenin isoform 3"/>
    <property type="match status" value="1"/>
</dbReference>
<dbReference type="FunFam" id="2.60.40.10:FF:000032">
    <property type="entry name" value="palladin isoform X1"/>
    <property type="match status" value="1"/>
</dbReference>
<dbReference type="PRINTS" id="PR00014">
    <property type="entry name" value="FNTYPEIII"/>
</dbReference>
<evidence type="ECO:0000259" key="13">
    <source>
        <dbReference type="PROSITE" id="PS50853"/>
    </source>
</evidence>
<feature type="domain" description="Ig-like" evidence="12">
    <location>
        <begin position="239"/>
        <end position="330"/>
    </location>
</feature>
<dbReference type="SMART" id="SM00409">
    <property type="entry name" value="IG"/>
    <property type="match status" value="3"/>
</dbReference>
<accession>A0AAW0NCZ2</accession>
<feature type="region of interest" description="Disordered" evidence="10">
    <location>
        <begin position="1067"/>
        <end position="1179"/>
    </location>
</feature>
<feature type="compositionally biased region" description="Basic residues" evidence="10">
    <location>
        <begin position="1067"/>
        <end position="1083"/>
    </location>
</feature>
<keyword evidence="5 11" id="KW-1133">Transmembrane helix</keyword>
<evidence type="ECO:0008006" key="16">
    <source>
        <dbReference type="Google" id="ProtNLM"/>
    </source>
</evidence>
<dbReference type="FunFam" id="2.60.40.10:FF:000101">
    <property type="entry name" value="Neogenin isoform 1"/>
    <property type="match status" value="1"/>
</dbReference>